<accession>A0AC61R829</accession>
<sequence length="218" mass="24717">MKTIPLNARSKAILTRIGTKKTFSPAQTIYWQQDFGNTFFYIQKGRVRAFLLHASGKELTYEIVGEGRLVGMTDPLLESIRTTSIEAVTQVELIELKIDDLLRCPQESGELAIEIIRLLSYSVEALARHVRRLTFLNAPERIADFLLEISEDPHPSLEVANDTIPYSHQEIAECCALQRVTVTRALKALEARGLIELGYRRITIKDRTTLEKFARSSL</sequence>
<evidence type="ECO:0000313" key="1">
    <source>
        <dbReference type="EMBL" id="TGY65847.1"/>
    </source>
</evidence>
<reference evidence="1" key="1">
    <citation type="submission" date="2019-04" db="EMBL/GenBank/DDBJ databases">
        <title>Microbes associate with the intestines of laboratory mice.</title>
        <authorList>
            <person name="Navarre W."/>
            <person name="Wong E."/>
            <person name="Huang K."/>
            <person name="Tropini C."/>
            <person name="Ng K."/>
            <person name="Yu B."/>
        </authorList>
    </citation>
    <scope>NUCLEOTIDE SEQUENCE</scope>
    <source>
        <strain evidence="1">NM09_H32</strain>
    </source>
</reference>
<proteinExistence type="predicted"/>
<evidence type="ECO:0000313" key="2">
    <source>
        <dbReference type="Proteomes" id="UP000308836"/>
    </source>
</evidence>
<dbReference type="Proteomes" id="UP000308836">
    <property type="component" value="Unassembled WGS sequence"/>
</dbReference>
<gene>
    <name evidence="1" type="ORF">E5336_06745</name>
</gene>
<comment type="caution">
    <text evidence="1">The sequence shown here is derived from an EMBL/GenBank/DDBJ whole genome shotgun (WGS) entry which is preliminary data.</text>
</comment>
<dbReference type="EMBL" id="SRYG01000012">
    <property type="protein sequence ID" value="TGY65847.1"/>
    <property type="molecule type" value="Genomic_DNA"/>
</dbReference>
<organism evidence="1 2">
    <name type="scientific">Dubosiella muris</name>
    <dbReference type="NCBI Taxonomy" id="3038133"/>
    <lineage>
        <taxon>Bacteria</taxon>
        <taxon>Bacillati</taxon>
        <taxon>Bacillota</taxon>
        <taxon>Erysipelotrichia</taxon>
        <taxon>Erysipelotrichales</taxon>
        <taxon>Erysipelotrichaceae</taxon>
        <taxon>Dubosiella</taxon>
    </lineage>
</organism>
<keyword evidence="2" id="KW-1185">Reference proteome</keyword>
<name>A0AC61R829_9FIRM</name>
<protein>
    <submittedName>
        <fullName evidence="1">Crp/Fnr family transcriptional regulator</fullName>
    </submittedName>
</protein>